<evidence type="ECO:0000256" key="1">
    <source>
        <dbReference type="SAM" id="SignalP"/>
    </source>
</evidence>
<gene>
    <name evidence="2" type="ORF">DDF65_20980</name>
</gene>
<dbReference type="Proteomes" id="UP000244913">
    <property type="component" value="Unassembled WGS sequence"/>
</dbReference>
<sequence>MRAVTALALTFFAPFLASCSGDAKPATLYRNSPLDHGMRVHFATFDAHEESNPNYNFTNCEMAARILNANVTAMTERGGQTRDPSVGFWCERGAYAKRGAVPSSFPAEFPTDT</sequence>
<protein>
    <submittedName>
        <fullName evidence="2">Uncharacterized protein</fullName>
    </submittedName>
</protein>
<evidence type="ECO:0000313" key="2">
    <source>
        <dbReference type="EMBL" id="PVM74077.1"/>
    </source>
</evidence>
<feature type="signal peptide" evidence="1">
    <location>
        <begin position="1"/>
        <end position="17"/>
    </location>
</feature>
<keyword evidence="1" id="KW-0732">Signal</keyword>
<comment type="caution">
    <text evidence="2">The sequence shown here is derived from an EMBL/GenBank/DDBJ whole genome shotgun (WGS) entry which is preliminary data.</text>
</comment>
<keyword evidence="3" id="KW-1185">Reference proteome</keyword>
<feature type="chain" id="PRO_5015692767" evidence="1">
    <location>
        <begin position="18"/>
        <end position="113"/>
    </location>
</feature>
<proteinExistence type="predicted"/>
<name>A0A2T9J1X1_9CAUL</name>
<organism evidence="2 3">
    <name type="scientific">Caulobacter radicis</name>
    <dbReference type="NCBI Taxonomy" id="2172650"/>
    <lineage>
        <taxon>Bacteria</taxon>
        <taxon>Pseudomonadati</taxon>
        <taxon>Pseudomonadota</taxon>
        <taxon>Alphaproteobacteria</taxon>
        <taxon>Caulobacterales</taxon>
        <taxon>Caulobacteraceae</taxon>
        <taxon>Caulobacter</taxon>
    </lineage>
</organism>
<accession>A0A2T9J1X1</accession>
<dbReference type="AlphaFoldDB" id="A0A2T9J1X1"/>
<dbReference type="EMBL" id="QDKP01000058">
    <property type="protein sequence ID" value="PVM74077.1"/>
    <property type="molecule type" value="Genomic_DNA"/>
</dbReference>
<dbReference type="PROSITE" id="PS51257">
    <property type="entry name" value="PROKAR_LIPOPROTEIN"/>
    <property type="match status" value="1"/>
</dbReference>
<reference evidence="2 3" key="1">
    <citation type="submission" date="2018-04" db="EMBL/GenBank/DDBJ databases">
        <title>The genome sequence of Caulobacter sp. 736.</title>
        <authorList>
            <person name="Gao J."/>
            <person name="Sun J."/>
        </authorList>
    </citation>
    <scope>NUCLEOTIDE SEQUENCE [LARGE SCALE GENOMIC DNA]</scope>
    <source>
        <strain evidence="2 3">736</strain>
    </source>
</reference>
<evidence type="ECO:0000313" key="3">
    <source>
        <dbReference type="Proteomes" id="UP000244913"/>
    </source>
</evidence>
<dbReference type="RefSeq" id="WP_116569512.1">
    <property type="nucleotide sequence ID" value="NZ_QDKP01000058.1"/>
</dbReference>